<evidence type="ECO:0000313" key="4">
    <source>
        <dbReference type="Proteomes" id="UP000217311"/>
    </source>
</evidence>
<dbReference type="SUPFAM" id="SSF52402">
    <property type="entry name" value="Adenine nucleotide alpha hydrolases-like"/>
    <property type="match status" value="1"/>
</dbReference>
<dbReference type="Pfam" id="PF00582">
    <property type="entry name" value="Usp"/>
    <property type="match status" value="1"/>
</dbReference>
<dbReference type="EMBL" id="CP023315">
    <property type="protein sequence ID" value="ATC32152.1"/>
    <property type="molecule type" value="Genomic_DNA"/>
</dbReference>
<organism evidence="3 4">
    <name type="scientific">Caulobacter vibrioides</name>
    <name type="common">Caulobacter crescentus</name>
    <dbReference type="NCBI Taxonomy" id="155892"/>
    <lineage>
        <taxon>Bacteria</taxon>
        <taxon>Pseudomonadati</taxon>
        <taxon>Pseudomonadota</taxon>
        <taxon>Alphaproteobacteria</taxon>
        <taxon>Caulobacterales</taxon>
        <taxon>Caulobacteraceae</taxon>
        <taxon>Caulobacter</taxon>
    </lineage>
</organism>
<evidence type="ECO:0000259" key="2">
    <source>
        <dbReference type="Pfam" id="PF00582"/>
    </source>
</evidence>
<gene>
    <name evidence="3" type="ORF">CA606_07185</name>
</gene>
<sequence length="282" mass="30099">MRFHDLLLHIDTYPKPTPAPAIEEAVRLAASLGGKLTALALEIEIPLHSNRLADYLIGLSDMATAEEARSRKAGKDGLAYFTEVAIKVGVYQAAASARAHHYDVAEDVAKIARTYDLCLLPRIDGSNGQLEVAQSVVFGSGRPVLTFKAGEAAALIQGPDEVVIAWDGSRSAARALADALPLLVRAKSVRILTVLNEKPGVRATIGADAQRHLQAHGVNATLDEVDTDGGTIGAAFDRYLERIQPDLLVMGAYGHSRAREFLLGGATQHILACVPYPTLLSH</sequence>
<dbReference type="CDD" id="cd00293">
    <property type="entry name" value="USP-like"/>
    <property type="match status" value="1"/>
</dbReference>
<dbReference type="InterPro" id="IPR006016">
    <property type="entry name" value="UspA"/>
</dbReference>
<accession>A0A290MX12</accession>
<evidence type="ECO:0000313" key="3">
    <source>
        <dbReference type="EMBL" id="ATC32152.1"/>
    </source>
</evidence>
<name>A0A290MX12_CAUVI</name>
<evidence type="ECO:0000256" key="1">
    <source>
        <dbReference type="ARBA" id="ARBA00008791"/>
    </source>
</evidence>
<dbReference type="RefSeq" id="WP_096051588.1">
    <property type="nucleotide sequence ID" value="NZ_CP023315.3"/>
</dbReference>
<dbReference type="Gene3D" id="3.40.50.12370">
    <property type="match status" value="1"/>
</dbReference>
<proteinExistence type="inferred from homology"/>
<dbReference type="AlphaFoldDB" id="A0A290MX12"/>
<comment type="similarity">
    <text evidence="1">Belongs to the universal stress protein A family.</text>
</comment>
<dbReference type="InterPro" id="IPR006015">
    <property type="entry name" value="Universal_stress_UspA"/>
</dbReference>
<dbReference type="Proteomes" id="UP000217311">
    <property type="component" value="Chromosome"/>
</dbReference>
<reference evidence="4" key="1">
    <citation type="submission" date="2017-09" db="EMBL/GenBank/DDBJ databases">
        <title>Genome evolution observed in wild isolates of Caulobacter crescentus.</title>
        <authorList>
            <person name="Ely B."/>
            <person name="Wilson K."/>
            <person name="Scott D."/>
        </authorList>
    </citation>
    <scope>NUCLEOTIDE SEQUENCE [LARGE SCALE GENOMIC DNA]</scope>
    <source>
        <strain evidence="4">CB13b1a</strain>
    </source>
</reference>
<feature type="domain" description="UspA" evidence="2">
    <location>
        <begin position="162"/>
        <end position="280"/>
    </location>
</feature>
<protein>
    <submittedName>
        <fullName evidence="3">Universal stress protein</fullName>
    </submittedName>
</protein>
<dbReference type="PRINTS" id="PR01438">
    <property type="entry name" value="UNVRSLSTRESS"/>
</dbReference>